<dbReference type="AlphaFoldDB" id="A0AA48I3G6"/>
<accession>A0AA48I3G6</accession>
<dbReference type="Pfam" id="PF00106">
    <property type="entry name" value="adh_short"/>
    <property type="match status" value="1"/>
</dbReference>
<dbReference type="InterPro" id="IPR036291">
    <property type="entry name" value="NAD(P)-bd_dom_sf"/>
</dbReference>
<protein>
    <recommendedName>
        <fullName evidence="4">NAD(P)-binding protein</fullName>
    </recommendedName>
</protein>
<dbReference type="SUPFAM" id="SSF51735">
    <property type="entry name" value="NAD(P)-binding Rossmann-fold domains"/>
    <property type="match status" value="1"/>
</dbReference>
<reference evidence="2" key="1">
    <citation type="journal article" date="2023" name="BMC Genomics">
        <title>Chromosome-level genome assemblies of Cutaneotrichosporon spp. (Trichosporonales, Basidiomycota) reveal imbalanced evolution between nucleotide sequences and chromosome synteny.</title>
        <authorList>
            <person name="Kobayashi Y."/>
            <person name="Kayamori A."/>
            <person name="Aoki K."/>
            <person name="Shiwa Y."/>
            <person name="Matsutani M."/>
            <person name="Fujita N."/>
            <person name="Sugita T."/>
            <person name="Iwasaki W."/>
            <person name="Tanaka N."/>
            <person name="Takashima M."/>
        </authorList>
    </citation>
    <scope>NUCLEOTIDE SEQUENCE</scope>
    <source>
        <strain evidence="2">HIS019</strain>
    </source>
</reference>
<dbReference type="PRINTS" id="PR00081">
    <property type="entry name" value="GDHRDH"/>
</dbReference>
<dbReference type="Proteomes" id="UP001233271">
    <property type="component" value="Chromosome 2"/>
</dbReference>
<dbReference type="InterPro" id="IPR002347">
    <property type="entry name" value="SDR_fam"/>
</dbReference>
<dbReference type="GeneID" id="85492533"/>
<keyword evidence="1" id="KW-0560">Oxidoreductase</keyword>
<dbReference type="EMBL" id="AP028213">
    <property type="protein sequence ID" value="BEI88662.1"/>
    <property type="molecule type" value="Genomic_DNA"/>
</dbReference>
<gene>
    <name evidence="2" type="ORF">CcaverHIS019_0200240</name>
</gene>
<sequence>MPPLDFFISQWTPLPTAPMGPVLKGKTVVLTGANSGIGLAAAHQLAALEPDMLILACRNIKTGDAALASVLKQSPNVNAAVWELDLASFESVKAFAIRANDELDRVDLAILNAGISPNRTAPMKATGDGHEVTHQVNVLATTLLALLLTPALQRSAAPHLVITSSEVHGWADSSPIAAPLHAGRSILADFDEVALYNSQERYFVSKLLLQLVVRRLIPALPRVVITSVNPGMCLTNLMRDVNLSSLADLLEVLPFAPMMPFMRGAGRGAAMLVLAAIAEESAEYWHVGVASAAPSVFMATMSGMRACDQYFAEVCALCEKLAPGCTEVLELPRSLGSVS</sequence>
<dbReference type="RefSeq" id="XP_060453928.1">
    <property type="nucleotide sequence ID" value="XM_060596990.1"/>
</dbReference>
<dbReference type="GO" id="GO:0016491">
    <property type="term" value="F:oxidoreductase activity"/>
    <property type="evidence" value="ECO:0007669"/>
    <property type="project" value="UniProtKB-KW"/>
</dbReference>
<dbReference type="PANTHER" id="PTHR43157:SF31">
    <property type="entry name" value="PHOSPHATIDYLINOSITOL-GLYCAN BIOSYNTHESIS CLASS F PROTEIN"/>
    <property type="match status" value="1"/>
</dbReference>
<proteinExistence type="predicted"/>
<dbReference type="KEGG" id="ccac:CcaHIS019_0200240"/>
<dbReference type="PANTHER" id="PTHR43157">
    <property type="entry name" value="PHOSPHATIDYLINOSITOL-GLYCAN BIOSYNTHESIS CLASS F PROTEIN-RELATED"/>
    <property type="match status" value="1"/>
</dbReference>
<name>A0AA48I3G6_9TREE</name>
<evidence type="ECO:0000313" key="2">
    <source>
        <dbReference type="EMBL" id="BEI88662.1"/>
    </source>
</evidence>
<organism evidence="2 3">
    <name type="scientific">Cutaneotrichosporon cavernicola</name>
    <dbReference type="NCBI Taxonomy" id="279322"/>
    <lineage>
        <taxon>Eukaryota</taxon>
        <taxon>Fungi</taxon>
        <taxon>Dikarya</taxon>
        <taxon>Basidiomycota</taxon>
        <taxon>Agaricomycotina</taxon>
        <taxon>Tremellomycetes</taxon>
        <taxon>Trichosporonales</taxon>
        <taxon>Trichosporonaceae</taxon>
        <taxon>Cutaneotrichosporon</taxon>
    </lineage>
</organism>
<evidence type="ECO:0000256" key="1">
    <source>
        <dbReference type="ARBA" id="ARBA00023002"/>
    </source>
</evidence>
<dbReference type="Gene3D" id="3.40.50.720">
    <property type="entry name" value="NAD(P)-binding Rossmann-like Domain"/>
    <property type="match status" value="1"/>
</dbReference>
<keyword evidence="3" id="KW-1185">Reference proteome</keyword>
<evidence type="ECO:0008006" key="4">
    <source>
        <dbReference type="Google" id="ProtNLM"/>
    </source>
</evidence>
<evidence type="ECO:0000313" key="3">
    <source>
        <dbReference type="Proteomes" id="UP001233271"/>
    </source>
</evidence>